<keyword evidence="3" id="KW-1185">Reference proteome</keyword>
<evidence type="ECO:0000313" key="2">
    <source>
        <dbReference type="EMBL" id="KAI1893080.1"/>
    </source>
</evidence>
<organism evidence="2 3">
    <name type="scientific">Albula goreensis</name>
    <dbReference type="NCBI Taxonomy" id="1534307"/>
    <lineage>
        <taxon>Eukaryota</taxon>
        <taxon>Metazoa</taxon>
        <taxon>Chordata</taxon>
        <taxon>Craniata</taxon>
        <taxon>Vertebrata</taxon>
        <taxon>Euteleostomi</taxon>
        <taxon>Actinopterygii</taxon>
        <taxon>Neopterygii</taxon>
        <taxon>Teleostei</taxon>
        <taxon>Albuliformes</taxon>
        <taxon>Albulidae</taxon>
        <taxon>Albula</taxon>
    </lineage>
</organism>
<evidence type="ECO:0000256" key="1">
    <source>
        <dbReference type="SAM" id="MobiDB-lite"/>
    </source>
</evidence>
<feature type="region of interest" description="Disordered" evidence="1">
    <location>
        <begin position="61"/>
        <end position="92"/>
    </location>
</feature>
<proteinExistence type="predicted"/>
<comment type="caution">
    <text evidence="2">The sequence shown here is derived from an EMBL/GenBank/DDBJ whole genome shotgun (WGS) entry which is preliminary data.</text>
</comment>
<name>A0A8T3DA83_9TELE</name>
<accession>A0A8T3DA83</accession>
<dbReference type="AlphaFoldDB" id="A0A8T3DA83"/>
<dbReference type="EMBL" id="JAERUA010000012">
    <property type="protein sequence ID" value="KAI1893080.1"/>
    <property type="molecule type" value="Genomic_DNA"/>
</dbReference>
<evidence type="ECO:0000313" key="3">
    <source>
        <dbReference type="Proteomes" id="UP000829720"/>
    </source>
</evidence>
<gene>
    <name evidence="2" type="ORF">AGOR_G00140190</name>
</gene>
<sequence>MIISPKETLMGKYRKERNTRSEIKIRTQRYTAHLINGGETNISVQSGLPPLLFVADNVISPKDTGGSSPRDPQPASLVLGKGDTLLAAGPRD</sequence>
<dbReference type="Proteomes" id="UP000829720">
    <property type="component" value="Unassembled WGS sequence"/>
</dbReference>
<reference evidence="2" key="1">
    <citation type="submission" date="2021-01" db="EMBL/GenBank/DDBJ databases">
        <authorList>
            <person name="Zahm M."/>
            <person name="Roques C."/>
            <person name="Cabau C."/>
            <person name="Klopp C."/>
            <person name="Donnadieu C."/>
            <person name="Jouanno E."/>
            <person name="Lampietro C."/>
            <person name="Louis A."/>
            <person name="Herpin A."/>
            <person name="Echchiki A."/>
            <person name="Berthelot C."/>
            <person name="Parey E."/>
            <person name="Roest-Crollius H."/>
            <person name="Braasch I."/>
            <person name="Postlethwait J."/>
            <person name="Bobe J."/>
            <person name="Montfort J."/>
            <person name="Bouchez O."/>
            <person name="Begum T."/>
            <person name="Mejri S."/>
            <person name="Adams A."/>
            <person name="Chen W.-J."/>
            <person name="Guiguen Y."/>
        </authorList>
    </citation>
    <scope>NUCLEOTIDE SEQUENCE</scope>
    <source>
        <tissue evidence="2">Blood</tissue>
    </source>
</reference>
<protein>
    <submittedName>
        <fullName evidence="2">Uncharacterized protein</fullName>
    </submittedName>
</protein>